<dbReference type="OrthoDB" id="3855658at2"/>
<dbReference type="Proteomes" id="UP000054241">
    <property type="component" value="Unassembled WGS sequence"/>
</dbReference>
<protein>
    <submittedName>
        <fullName evidence="1">Uncharacterized protein</fullName>
    </submittedName>
</protein>
<name>A0A101NIS9_9ACTN</name>
<evidence type="ECO:0000313" key="2">
    <source>
        <dbReference type="Proteomes" id="UP000054241"/>
    </source>
</evidence>
<dbReference type="RefSeq" id="WP_067002965.1">
    <property type="nucleotide sequence ID" value="NZ_BNDU01000006.1"/>
</dbReference>
<sequence>MSEGLTLDDLSMPLRALRLLTVDFGHLPAPMLDLSTIFPDRLKLAFHYDLADFEAWREALGIAPDTVEHGTQGPDGGTRVLKASIEYAGAVLELVAYADMPDPALTGAA</sequence>
<dbReference type="AlphaFoldDB" id="A0A101NIS9"/>
<keyword evidence="2" id="KW-1185">Reference proteome</keyword>
<comment type="caution">
    <text evidence="1">The sequence shown here is derived from an EMBL/GenBank/DDBJ whole genome shotgun (WGS) entry which is preliminary data.</text>
</comment>
<proteinExistence type="predicted"/>
<reference evidence="1 2" key="1">
    <citation type="submission" date="2015-10" db="EMBL/GenBank/DDBJ databases">
        <title>Draft genome sequence of Streptomyces cellostaticus DSM 40189, type strain for the species Streptomyces cellostaticus.</title>
        <authorList>
            <person name="Ruckert C."/>
            <person name="Winkler A."/>
            <person name="Kalinowski J."/>
            <person name="Kampfer P."/>
            <person name="Glaeser S."/>
        </authorList>
    </citation>
    <scope>NUCLEOTIDE SEQUENCE [LARGE SCALE GENOMIC DNA]</scope>
    <source>
        <strain evidence="1 2">DSM 40189</strain>
    </source>
</reference>
<gene>
    <name evidence="1" type="ORF">AQI88_24140</name>
</gene>
<dbReference type="EMBL" id="LMWL01000043">
    <property type="protein sequence ID" value="KUM93844.1"/>
    <property type="molecule type" value="Genomic_DNA"/>
</dbReference>
<organism evidence="1 2">
    <name type="scientific">Streptomyces cellostaticus</name>
    <dbReference type="NCBI Taxonomy" id="67285"/>
    <lineage>
        <taxon>Bacteria</taxon>
        <taxon>Bacillati</taxon>
        <taxon>Actinomycetota</taxon>
        <taxon>Actinomycetes</taxon>
        <taxon>Kitasatosporales</taxon>
        <taxon>Streptomycetaceae</taxon>
        <taxon>Streptomyces</taxon>
    </lineage>
</organism>
<evidence type="ECO:0000313" key="1">
    <source>
        <dbReference type="EMBL" id="KUM93844.1"/>
    </source>
</evidence>
<accession>A0A101NIS9</accession>
<dbReference type="STRING" id="67285.AQI88_24140"/>